<gene>
    <name evidence="1" type="ORF">CY35_07G035000</name>
</gene>
<protein>
    <submittedName>
        <fullName evidence="1">Uncharacterized protein</fullName>
    </submittedName>
</protein>
<dbReference type="Proteomes" id="UP000828922">
    <property type="component" value="Linkage Group LG07"/>
</dbReference>
<evidence type="ECO:0000313" key="1">
    <source>
        <dbReference type="EMBL" id="KAH9556547.1"/>
    </source>
</evidence>
<dbReference type="EMBL" id="CM038913">
    <property type="protein sequence ID" value="KAH9556547.1"/>
    <property type="molecule type" value="Genomic_DNA"/>
</dbReference>
<proteinExistence type="predicted"/>
<comment type="caution">
    <text evidence="1">The sequence shown here is derived from an EMBL/GenBank/DDBJ whole genome shotgun (WGS) entry which is preliminary data.</text>
</comment>
<evidence type="ECO:0000313" key="2">
    <source>
        <dbReference type="Proteomes" id="UP000828922"/>
    </source>
</evidence>
<organism evidence="1 2">
    <name type="scientific">Sphagnum magellanicum</name>
    <dbReference type="NCBI Taxonomy" id="128215"/>
    <lineage>
        <taxon>Eukaryota</taxon>
        <taxon>Viridiplantae</taxon>
        <taxon>Streptophyta</taxon>
        <taxon>Embryophyta</taxon>
        <taxon>Bryophyta</taxon>
        <taxon>Sphagnophytina</taxon>
        <taxon>Sphagnopsida</taxon>
        <taxon>Sphagnales</taxon>
        <taxon>Sphagnaceae</taxon>
        <taxon>Sphagnum</taxon>
    </lineage>
</organism>
<keyword evidence="2" id="KW-1185">Reference proteome</keyword>
<reference evidence="2" key="1">
    <citation type="journal article" date="2022" name="New Phytol.">
        <title>Phylogenomic structure and speciation in an emerging model: the Sphagnum magellanicum complex (Bryophyta).</title>
        <authorList>
            <person name="Shaw A.J."/>
            <person name="Piatkowski B."/>
            <person name="Duffy A.M."/>
            <person name="Aguero B."/>
            <person name="Imwattana K."/>
            <person name="Nieto-Lugilde M."/>
            <person name="Healey A."/>
            <person name="Weston D.J."/>
            <person name="Patel M.N."/>
            <person name="Schmutz J."/>
            <person name="Grimwood J."/>
            <person name="Yavitt J.B."/>
            <person name="Hassel K."/>
            <person name="Stenoien H.K."/>
            <person name="Flatberg K.I."/>
            <person name="Bickford C.P."/>
            <person name="Hicks K.A."/>
        </authorList>
    </citation>
    <scope>NUCLEOTIDE SEQUENCE [LARGE SCALE GENOMIC DNA]</scope>
</reference>
<accession>A0ACB8HJZ4</accession>
<name>A0ACB8HJZ4_9BRYO</name>
<sequence>MAMAITGASPHESRWGNVAAWEQQPKTDGLLRDGDGGGGGWELKDWDSITLLYAPTTTTMTAPAPAASCGGGGNANENCSILHEVFSMVKSEPDTGHQLHEAAPAALKLGLRLSEKNEEEEVVFKGCSSSSSVAAVAAETTTATSVAVAAVAPPPPPVVAVVPSSSSSPSHPSSKKQRVMSPGSQNPRCQVEGCTADLSASKEYHRKHKVCEMHSKASRAMAGGREQRFCQQCSRFHVLSEFDEGKRSCRRRLAGHNERRRKLQPDAQNPVALSSRSSSPMHTDAFHMHGAAVSLSLEDCRHTQLLQQIRGTGGIPATLDDDEERSIPFMNGANLSSCPPWSSDENVRAPSQQHQQVGGKEEGHSIFLDQHHHHHFSSPSNRLLMFLQSPDSQMQGGLYPSLDVAFSNLSPPPLGSSHEFVDGGANKRPPSSLGQNLSLDGLEDDYHNLGCDDSQISGRALSLLSWGTPCPPAAAALDLSIDHSNLEYLVADNTCSNLASSFTHHLQHQQQQPQEQYLALEKLYQVQSAGLGGMDVSESSRITDSHPLEQSTQLQHAGGTTSGHFLSSLGGLGLDAANSMLALFQSSNELEGIPICGVSRSAHQISKATSDLVHTPSLQVHHHQYHLHEVHASVHLQTQTNSLNGEFGEFGSPQQHCERSLFSSTQQQML</sequence>